<proteinExistence type="predicted"/>
<evidence type="ECO:0000313" key="2">
    <source>
        <dbReference type="Proteomes" id="UP000316759"/>
    </source>
</evidence>
<dbReference type="EMBL" id="SUNJ01014604">
    <property type="protein sequence ID" value="TPP56379.1"/>
    <property type="molecule type" value="Genomic_DNA"/>
</dbReference>
<comment type="caution">
    <text evidence="1">The sequence shown here is derived from an EMBL/GenBank/DDBJ whole genome shotgun (WGS) entry which is preliminary data.</text>
</comment>
<accession>A0A504Y8B1</accession>
<keyword evidence="2" id="KW-1185">Reference proteome</keyword>
<evidence type="ECO:0000313" key="1">
    <source>
        <dbReference type="EMBL" id="TPP56379.1"/>
    </source>
</evidence>
<dbReference type="InterPro" id="IPR042266">
    <property type="entry name" value="PPPDE_sf"/>
</dbReference>
<sequence length="122" mass="13833">MKSLSGKHIEIWHTSVVVYGKEIFYGSHGISYCEPYPAEMESTSLGSALKPALNALAVGLNRAPDKDHAGRNKHSFEIIRKQFHPIIFDVSILFPVIARGRVLQRSRIQNYLYLIFYRSAVV</sequence>
<reference evidence="1 2" key="1">
    <citation type="submission" date="2019-04" db="EMBL/GenBank/DDBJ databases">
        <title>Annotation for the trematode Fasciola gigantica.</title>
        <authorList>
            <person name="Choi Y.-J."/>
        </authorList>
    </citation>
    <scope>NUCLEOTIDE SEQUENCE [LARGE SCALE GENOMIC DNA]</scope>
    <source>
        <strain evidence="1">Uganda_cow_1</strain>
    </source>
</reference>
<gene>
    <name evidence="1" type="ORF">FGIG_12416</name>
</gene>
<protein>
    <submittedName>
        <fullName evidence="1">Uncharacterized protein</fullName>
    </submittedName>
</protein>
<name>A0A504Y8B1_FASGI</name>
<dbReference type="OrthoDB" id="6227366at2759"/>
<dbReference type="STRING" id="46835.A0A504Y8B1"/>
<dbReference type="Proteomes" id="UP000316759">
    <property type="component" value="Unassembled WGS sequence"/>
</dbReference>
<dbReference type="AlphaFoldDB" id="A0A504Y8B1"/>
<dbReference type="Gene3D" id="3.90.1720.30">
    <property type="entry name" value="PPPDE domains"/>
    <property type="match status" value="1"/>
</dbReference>
<organism evidence="1 2">
    <name type="scientific">Fasciola gigantica</name>
    <name type="common">Giant liver fluke</name>
    <dbReference type="NCBI Taxonomy" id="46835"/>
    <lineage>
        <taxon>Eukaryota</taxon>
        <taxon>Metazoa</taxon>
        <taxon>Spiralia</taxon>
        <taxon>Lophotrochozoa</taxon>
        <taxon>Platyhelminthes</taxon>
        <taxon>Trematoda</taxon>
        <taxon>Digenea</taxon>
        <taxon>Plagiorchiida</taxon>
        <taxon>Echinostomata</taxon>
        <taxon>Echinostomatoidea</taxon>
        <taxon>Fasciolidae</taxon>
        <taxon>Fasciola</taxon>
    </lineage>
</organism>